<proteinExistence type="predicted"/>
<name>A0A919DYJ8_9ACTN</name>
<gene>
    <name evidence="1" type="ORF">GCM10018785_73140</name>
</gene>
<dbReference type="EMBL" id="BNBT01000238">
    <property type="protein sequence ID" value="GHE98503.1"/>
    <property type="molecule type" value="Genomic_DNA"/>
</dbReference>
<evidence type="ECO:0000313" key="1">
    <source>
        <dbReference type="EMBL" id="GHE98503.1"/>
    </source>
</evidence>
<keyword evidence="2" id="KW-1185">Reference proteome</keyword>
<dbReference type="AlphaFoldDB" id="A0A919DYJ8"/>
<accession>A0A919DYJ8</accession>
<protein>
    <submittedName>
        <fullName evidence="1">Uncharacterized protein</fullName>
    </submittedName>
</protein>
<sequence length="100" mass="10704">MAGVAADTRPAVVTAATAPAQRRLLARIESMYRFPPLDALSRTPCPVRAARPQACSAASRVRMSRHKPEREAESVISPLAPAEDGSIQAVAWEHASKAED</sequence>
<organism evidence="1 2">
    <name type="scientific">Streptomyces longispororuber</name>
    <dbReference type="NCBI Taxonomy" id="68230"/>
    <lineage>
        <taxon>Bacteria</taxon>
        <taxon>Bacillati</taxon>
        <taxon>Actinomycetota</taxon>
        <taxon>Actinomycetes</taxon>
        <taxon>Kitasatosporales</taxon>
        <taxon>Streptomycetaceae</taxon>
        <taxon>Streptomyces</taxon>
    </lineage>
</organism>
<dbReference type="Proteomes" id="UP000608024">
    <property type="component" value="Unassembled WGS sequence"/>
</dbReference>
<reference evidence="1" key="2">
    <citation type="submission" date="2020-09" db="EMBL/GenBank/DDBJ databases">
        <authorList>
            <person name="Sun Q."/>
            <person name="Ohkuma M."/>
        </authorList>
    </citation>
    <scope>NUCLEOTIDE SEQUENCE</scope>
    <source>
        <strain evidence="1">JCM 4784</strain>
    </source>
</reference>
<reference evidence="1" key="1">
    <citation type="journal article" date="2014" name="Int. J. Syst. Evol. Microbiol.">
        <title>Complete genome sequence of Corynebacterium casei LMG S-19264T (=DSM 44701T), isolated from a smear-ripened cheese.</title>
        <authorList>
            <consortium name="US DOE Joint Genome Institute (JGI-PGF)"/>
            <person name="Walter F."/>
            <person name="Albersmeier A."/>
            <person name="Kalinowski J."/>
            <person name="Ruckert C."/>
        </authorList>
    </citation>
    <scope>NUCLEOTIDE SEQUENCE</scope>
    <source>
        <strain evidence="1">JCM 4784</strain>
    </source>
</reference>
<evidence type="ECO:0000313" key="2">
    <source>
        <dbReference type="Proteomes" id="UP000608024"/>
    </source>
</evidence>
<comment type="caution">
    <text evidence="1">The sequence shown here is derived from an EMBL/GenBank/DDBJ whole genome shotgun (WGS) entry which is preliminary data.</text>
</comment>